<keyword evidence="4" id="KW-1185">Reference proteome</keyword>
<dbReference type="CDD" id="cd00093">
    <property type="entry name" value="HTH_XRE"/>
    <property type="match status" value="1"/>
</dbReference>
<comment type="caution">
    <text evidence="3">The sequence shown here is derived from an EMBL/GenBank/DDBJ whole genome shotgun (WGS) entry which is preliminary data.</text>
</comment>
<feature type="region of interest" description="Disordered" evidence="1">
    <location>
        <begin position="276"/>
        <end position="302"/>
    </location>
</feature>
<reference evidence="3 4" key="1">
    <citation type="submission" date="2023-04" db="EMBL/GenBank/DDBJ databases">
        <title>Forest soil microbial communities from Buena Vista Peninsula, Colon Province, Panama.</title>
        <authorList>
            <person name="Bouskill N."/>
        </authorList>
    </citation>
    <scope>NUCLEOTIDE SEQUENCE [LARGE SCALE GENOMIC DNA]</scope>
    <source>
        <strain evidence="3 4">GGS1</strain>
    </source>
</reference>
<dbReference type="RefSeq" id="WP_280875391.1">
    <property type="nucleotide sequence ID" value="NZ_JARXVH010000002.1"/>
</dbReference>
<name>A0ABT6LDG6_9ACTN</name>
<protein>
    <submittedName>
        <fullName evidence="3">Transcriptional regulator with XRE-family HTH domain</fullName>
    </submittedName>
</protein>
<accession>A0ABT6LDG6</accession>
<feature type="domain" description="MmyB-like transcription regulator ligand binding" evidence="2">
    <location>
        <begin position="100"/>
        <end position="267"/>
    </location>
</feature>
<dbReference type="Gene3D" id="1.10.260.40">
    <property type="entry name" value="lambda repressor-like DNA-binding domains"/>
    <property type="match status" value="1"/>
</dbReference>
<proteinExistence type="predicted"/>
<dbReference type="PANTHER" id="PTHR35010:SF2">
    <property type="entry name" value="BLL4672 PROTEIN"/>
    <property type="match status" value="1"/>
</dbReference>
<dbReference type="InterPro" id="IPR001387">
    <property type="entry name" value="Cro/C1-type_HTH"/>
</dbReference>
<dbReference type="Gene3D" id="3.30.450.180">
    <property type="match status" value="1"/>
</dbReference>
<evidence type="ECO:0000313" key="3">
    <source>
        <dbReference type="EMBL" id="MDH6214347.1"/>
    </source>
</evidence>
<gene>
    <name evidence="3" type="ORF">M2283_001630</name>
</gene>
<evidence type="ECO:0000256" key="1">
    <source>
        <dbReference type="SAM" id="MobiDB-lite"/>
    </source>
</evidence>
<evidence type="ECO:0000313" key="4">
    <source>
        <dbReference type="Proteomes" id="UP001160499"/>
    </source>
</evidence>
<dbReference type="Proteomes" id="UP001160499">
    <property type="component" value="Unassembled WGS sequence"/>
</dbReference>
<organism evidence="3 4">
    <name type="scientific">Streptomyces pseudovenezuelae</name>
    <dbReference type="NCBI Taxonomy" id="67350"/>
    <lineage>
        <taxon>Bacteria</taxon>
        <taxon>Bacillati</taxon>
        <taxon>Actinomycetota</taxon>
        <taxon>Actinomycetes</taxon>
        <taxon>Kitasatosporales</taxon>
        <taxon>Streptomycetaceae</taxon>
        <taxon>Streptomyces</taxon>
        <taxon>Streptomyces aurantiacus group</taxon>
    </lineage>
</organism>
<evidence type="ECO:0000259" key="2">
    <source>
        <dbReference type="Pfam" id="PF17765"/>
    </source>
</evidence>
<dbReference type="SUPFAM" id="SSF47413">
    <property type="entry name" value="lambda repressor-like DNA-binding domains"/>
    <property type="match status" value="1"/>
</dbReference>
<feature type="region of interest" description="Disordered" evidence="1">
    <location>
        <begin position="79"/>
        <end position="101"/>
    </location>
</feature>
<sequence>MGAAVAVGVRGRFTTGSLSTSGRARRVPGLRREEVARLADVSTDYYTRLEQGRHPRVSESVLDGVARALRLGPAERDHHFDLARPRATHPSRDRPRPERVRPEVHQTLEVLGSVSLAFIVKHRLDVLISNHLARALITDFDALATRERNFARFVLFSPAAKELYGDREAITPIIVANLRRSSGRHPDDTRLNELIGEACVKVTEFNGWWAGHHLGDCSYGAQRFHHAVVGDLTLHHEALNLATDPDQTICLYTAESGSSSAQTLALLASWSAPHVSAGTRSSDSSGRRVMADPGAGRTTSQE</sequence>
<dbReference type="InterPro" id="IPR041413">
    <property type="entry name" value="MLTR_LBD"/>
</dbReference>
<dbReference type="PANTHER" id="PTHR35010">
    <property type="entry name" value="BLL4672 PROTEIN-RELATED"/>
    <property type="match status" value="1"/>
</dbReference>
<dbReference type="Pfam" id="PF17765">
    <property type="entry name" value="MLTR_LBD"/>
    <property type="match status" value="1"/>
</dbReference>
<dbReference type="EMBL" id="JARXVH010000002">
    <property type="protein sequence ID" value="MDH6214347.1"/>
    <property type="molecule type" value="Genomic_DNA"/>
</dbReference>
<dbReference type="InterPro" id="IPR010982">
    <property type="entry name" value="Lambda_DNA-bd_dom_sf"/>
</dbReference>
<dbReference type="Pfam" id="PF13560">
    <property type="entry name" value="HTH_31"/>
    <property type="match status" value="1"/>
</dbReference>